<dbReference type="Proteomes" id="UP000758603">
    <property type="component" value="Unassembled WGS sequence"/>
</dbReference>
<dbReference type="OrthoDB" id="10028886at2759"/>
<dbReference type="GeneID" id="70131640"/>
<dbReference type="EMBL" id="JAGPXC010000004">
    <property type="protein sequence ID" value="KAH6654237.1"/>
    <property type="molecule type" value="Genomic_DNA"/>
</dbReference>
<evidence type="ECO:0000313" key="1">
    <source>
        <dbReference type="EMBL" id="KAH6654237.1"/>
    </source>
</evidence>
<evidence type="ECO:0000313" key="2">
    <source>
        <dbReference type="Proteomes" id="UP000758603"/>
    </source>
</evidence>
<proteinExistence type="predicted"/>
<dbReference type="InterPro" id="IPR032675">
    <property type="entry name" value="LRR_dom_sf"/>
</dbReference>
<accession>A0A9P8UL28</accession>
<name>A0A9P8UL28_9PEZI</name>
<dbReference type="Gene3D" id="3.80.10.10">
    <property type="entry name" value="Ribonuclease Inhibitor"/>
    <property type="match status" value="2"/>
</dbReference>
<dbReference type="AlphaFoldDB" id="A0A9P8UL28"/>
<gene>
    <name evidence="1" type="ORF">BKA67DRAFT_564492</name>
</gene>
<reference evidence="1" key="1">
    <citation type="journal article" date="2021" name="Nat. Commun.">
        <title>Genetic determinants of endophytism in the Arabidopsis root mycobiome.</title>
        <authorList>
            <person name="Mesny F."/>
            <person name="Miyauchi S."/>
            <person name="Thiergart T."/>
            <person name="Pickel B."/>
            <person name="Atanasova L."/>
            <person name="Karlsson M."/>
            <person name="Huettel B."/>
            <person name="Barry K.W."/>
            <person name="Haridas S."/>
            <person name="Chen C."/>
            <person name="Bauer D."/>
            <person name="Andreopoulos W."/>
            <person name="Pangilinan J."/>
            <person name="LaButti K."/>
            <person name="Riley R."/>
            <person name="Lipzen A."/>
            <person name="Clum A."/>
            <person name="Drula E."/>
            <person name="Henrissat B."/>
            <person name="Kohler A."/>
            <person name="Grigoriev I.V."/>
            <person name="Martin F.M."/>
            <person name="Hacquard S."/>
        </authorList>
    </citation>
    <scope>NUCLEOTIDE SEQUENCE</scope>
    <source>
        <strain evidence="1">MPI-SDFR-AT-0073</strain>
    </source>
</reference>
<comment type="caution">
    <text evidence="1">The sequence shown here is derived from an EMBL/GenBank/DDBJ whole genome shotgun (WGS) entry which is preliminary data.</text>
</comment>
<organism evidence="1 2">
    <name type="scientific">Truncatella angustata</name>
    <dbReference type="NCBI Taxonomy" id="152316"/>
    <lineage>
        <taxon>Eukaryota</taxon>
        <taxon>Fungi</taxon>
        <taxon>Dikarya</taxon>
        <taxon>Ascomycota</taxon>
        <taxon>Pezizomycotina</taxon>
        <taxon>Sordariomycetes</taxon>
        <taxon>Xylariomycetidae</taxon>
        <taxon>Amphisphaeriales</taxon>
        <taxon>Sporocadaceae</taxon>
        <taxon>Truncatella</taxon>
    </lineage>
</organism>
<protein>
    <submittedName>
        <fullName evidence="1">Uncharacterized protein</fullName>
    </submittedName>
</protein>
<dbReference type="RefSeq" id="XP_045958507.1">
    <property type="nucleotide sequence ID" value="XM_046102748.1"/>
</dbReference>
<dbReference type="SUPFAM" id="SSF52047">
    <property type="entry name" value="RNI-like"/>
    <property type="match status" value="1"/>
</dbReference>
<keyword evidence="2" id="KW-1185">Reference proteome</keyword>
<sequence>MPRSSLPQDIVLLLCQELAFRCDFATLFQCSLVSRRVASLAIEQLYGVQELSPINQPETFSLKKLARLWRSILLSSIGQTIYPYCTYIRSLSLGNYGSLLEDIWNNKDVTLLEPQDEIKQFVVLRGNQTLKRPTRSQAMPLFDFQQSMIEAGEAITQCVKQAADQTETSVTLVHLEVTMIPREILPVWLTRLPSLQSLHLQDGSSLTAEAASAIAQWCPKFSEFRCLTCRGDEIDENVARFFQILRPNTLQCFEIISFNDIGEQTLIALNAHAVSLKVLTLGSLPGAVMSSLNVLPACVALESLSLESQRHNPCDLAGNETVLKEIASWIQNCTKLRNLTLTNIRDGLLVVKDVLNSPGIRLRALDLQGFSSHGEEVDVAAWKALAQQDELEDLAIGGLDGMPDALIIHETPPLAESICKLNNLKSLDLKRASVRAIELRKIIMALPALTNLSFGGDWIDDQILESLGTIRHLQNLLVNALSVFTFEGLQTFAQNLDPERQKGIVVEINNQIGNWKFNEDEEAWLVSHFVNVLGGRIDIGVFKDPDEAHEGDFSSDSD</sequence>